<sequence length="142" mass="15808">MGPVRLPLRVRYHECDPQGVVFNANYLAYFDMASFEFLGAVLGKPTGLSDYGVDFVVAESNVRYLRALRFDDEVVVTVRISHLGTTSMVLEFDLARGGETVATGTNRYVFVNEETLTKQAPPDELREKLVAYRTAQADPDPA</sequence>
<keyword evidence="5" id="KW-1185">Reference proteome</keyword>
<protein>
    <submittedName>
        <fullName evidence="4">Acyl-CoA thioester hydrolase</fullName>
        <ecNumber evidence="4">3.1.2.-</ecNumber>
    </submittedName>
</protein>
<dbReference type="GO" id="GO:0016787">
    <property type="term" value="F:hydrolase activity"/>
    <property type="evidence" value="ECO:0007669"/>
    <property type="project" value="UniProtKB-KW"/>
</dbReference>
<dbReference type="InterPro" id="IPR006684">
    <property type="entry name" value="YbgC/YbaW"/>
</dbReference>
<dbReference type="EMBL" id="JAGGMS010000001">
    <property type="protein sequence ID" value="MBP2180182.1"/>
    <property type="molecule type" value="Genomic_DNA"/>
</dbReference>
<gene>
    <name evidence="4" type="ORF">JOM49_001708</name>
</gene>
<dbReference type="PIRSF" id="PIRSF003230">
    <property type="entry name" value="YbgC"/>
    <property type="match status" value="1"/>
</dbReference>
<evidence type="ECO:0000256" key="1">
    <source>
        <dbReference type="ARBA" id="ARBA00005953"/>
    </source>
</evidence>
<evidence type="ECO:0000259" key="3">
    <source>
        <dbReference type="Pfam" id="PF03061"/>
    </source>
</evidence>
<organism evidence="4 5">
    <name type="scientific">Amycolatopsis magusensis</name>
    <dbReference type="NCBI Taxonomy" id="882444"/>
    <lineage>
        <taxon>Bacteria</taxon>
        <taxon>Bacillati</taxon>
        <taxon>Actinomycetota</taxon>
        <taxon>Actinomycetes</taxon>
        <taxon>Pseudonocardiales</taxon>
        <taxon>Pseudonocardiaceae</taxon>
        <taxon>Amycolatopsis</taxon>
    </lineage>
</organism>
<dbReference type="RefSeq" id="WP_209663793.1">
    <property type="nucleotide sequence ID" value="NZ_JAGGMS010000001.1"/>
</dbReference>
<feature type="domain" description="Thioesterase" evidence="3">
    <location>
        <begin position="18"/>
        <end position="101"/>
    </location>
</feature>
<name>A0ABS4PL77_9PSEU</name>
<dbReference type="InterPro" id="IPR050563">
    <property type="entry name" value="4-hydroxybenzoyl-CoA_TE"/>
</dbReference>
<dbReference type="Gene3D" id="3.10.129.10">
    <property type="entry name" value="Hotdog Thioesterase"/>
    <property type="match status" value="1"/>
</dbReference>
<evidence type="ECO:0000256" key="2">
    <source>
        <dbReference type="ARBA" id="ARBA00022801"/>
    </source>
</evidence>
<dbReference type="InterPro" id="IPR029069">
    <property type="entry name" value="HotDog_dom_sf"/>
</dbReference>
<comment type="similarity">
    <text evidence="1">Belongs to the 4-hydroxybenzoyl-CoA thioesterase family.</text>
</comment>
<dbReference type="Pfam" id="PF03061">
    <property type="entry name" value="4HBT"/>
    <property type="match status" value="1"/>
</dbReference>
<dbReference type="Proteomes" id="UP000741013">
    <property type="component" value="Unassembled WGS sequence"/>
</dbReference>
<dbReference type="SUPFAM" id="SSF54637">
    <property type="entry name" value="Thioesterase/thiol ester dehydrase-isomerase"/>
    <property type="match status" value="1"/>
</dbReference>
<accession>A0ABS4PL77</accession>
<dbReference type="PANTHER" id="PTHR31793">
    <property type="entry name" value="4-HYDROXYBENZOYL-COA THIOESTERASE FAMILY MEMBER"/>
    <property type="match status" value="1"/>
</dbReference>
<evidence type="ECO:0000313" key="5">
    <source>
        <dbReference type="Proteomes" id="UP000741013"/>
    </source>
</evidence>
<reference evidence="4 5" key="1">
    <citation type="submission" date="2021-03" db="EMBL/GenBank/DDBJ databases">
        <title>Sequencing the genomes of 1000 actinobacteria strains.</title>
        <authorList>
            <person name="Klenk H.-P."/>
        </authorList>
    </citation>
    <scope>NUCLEOTIDE SEQUENCE [LARGE SCALE GENOMIC DNA]</scope>
    <source>
        <strain evidence="4 5">DSM 45510</strain>
    </source>
</reference>
<comment type="caution">
    <text evidence="4">The sequence shown here is derived from an EMBL/GenBank/DDBJ whole genome shotgun (WGS) entry which is preliminary data.</text>
</comment>
<dbReference type="InterPro" id="IPR006683">
    <property type="entry name" value="Thioestr_dom"/>
</dbReference>
<dbReference type="PANTHER" id="PTHR31793:SF27">
    <property type="entry name" value="NOVEL THIOESTERASE SUPERFAMILY DOMAIN AND SAPOSIN A-TYPE DOMAIN CONTAINING PROTEIN (0610012H03RIK)"/>
    <property type="match status" value="1"/>
</dbReference>
<dbReference type="EC" id="3.1.2.-" evidence="4"/>
<dbReference type="NCBIfam" id="TIGR00051">
    <property type="entry name" value="YbgC/FadM family acyl-CoA thioesterase"/>
    <property type="match status" value="1"/>
</dbReference>
<keyword evidence="2 4" id="KW-0378">Hydrolase</keyword>
<proteinExistence type="inferred from homology"/>
<evidence type="ECO:0000313" key="4">
    <source>
        <dbReference type="EMBL" id="MBP2180182.1"/>
    </source>
</evidence>
<dbReference type="CDD" id="cd00586">
    <property type="entry name" value="4HBT"/>
    <property type="match status" value="1"/>
</dbReference>